<dbReference type="EMBL" id="JABFCT010000001">
    <property type="protein sequence ID" value="KAF5879668.1"/>
    <property type="molecule type" value="Genomic_DNA"/>
</dbReference>
<gene>
    <name evidence="1" type="ORF">Bfra_006875</name>
</gene>
<evidence type="ECO:0000313" key="2">
    <source>
        <dbReference type="Proteomes" id="UP000531561"/>
    </source>
</evidence>
<accession>A0A8H6B589</accession>
<evidence type="ECO:0000313" key="1">
    <source>
        <dbReference type="EMBL" id="KAF5879668.1"/>
    </source>
</evidence>
<comment type="caution">
    <text evidence="1">The sequence shown here is derived from an EMBL/GenBank/DDBJ whole genome shotgun (WGS) entry which is preliminary data.</text>
</comment>
<dbReference type="AlphaFoldDB" id="A0A8H6B589"/>
<sequence length="70" mass="8054">MPLVPFTQVQIRPLHTKPHIFIVYQDSFHTYKIPIIPTVRPSAGAYLGFPCFAVAINSWLCFPKPFPRKI</sequence>
<keyword evidence="2" id="KW-1185">Reference proteome</keyword>
<proteinExistence type="predicted"/>
<dbReference type="Proteomes" id="UP000531561">
    <property type="component" value="Unassembled WGS sequence"/>
</dbReference>
<protein>
    <submittedName>
        <fullName evidence="1">Uncharacterized protein</fullName>
    </submittedName>
</protein>
<reference evidence="1 2" key="1">
    <citation type="journal article" date="2020" name="Phytopathology">
        <title>A high-quality genome resource of Botrytis fragariae, a new and rapidly spreading fungal pathogen causing strawberry gray mold in the U.S.A.</title>
        <authorList>
            <person name="Wu Y."/>
            <person name="Saski C.A."/>
            <person name="Schnabel G."/>
            <person name="Xiao S."/>
            <person name="Hu M."/>
        </authorList>
    </citation>
    <scope>NUCLEOTIDE SEQUENCE [LARGE SCALE GENOMIC DNA]</scope>
    <source>
        <strain evidence="1 2">BVB16</strain>
    </source>
</reference>
<dbReference type="GeneID" id="59260938"/>
<organism evidence="1 2">
    <name type="scientific">Botrytis fragariae</name>
    <dbReference type="NCBI Taxonomy" id="1964551"/>
    <lineage>
        <taxon>Eukaryota</taxon>
        <taxon>Fungi</taxon>
        <taxon>Dikarya</taxon>
        <taxon>Ascomycota</taxon>
        <taxon>Pezizomycotina</taxon>
        <taxon>Leotiomycetes</taxon>
        <taxon>Helotiales</taxon>
        <taxon>Sclerotiniaceae</taxon>
        <taxon>Botrytis</taxon>
    </lineage>
</organism>
<name>A0A8H6B589_9HELO</name>
<dbReference type="RefSeq" id="XP_037198612.1">
    <property type="nucleotide sequence ID" value="XM_037337246.1"/>
</dbReference>